<evidence type="ECO:0000313" key="7">
    <source>
        <dbReference type="EMBL" id="CAE8689804.1"/>
    </source>
</evidence>
<protein>
    <recommendedName>
        <fullName evidence="6">RING-type domain-containing protein</fullName>
    </recommendedName>
</protein>
<feature type="transmembrane region" description="Helical" evidence="5">
    <location>
        <begin position="55"/>
        <end position="76"/>
    </location>
</feature>
<dbReference type="InterPro" id="IPR001841">
    <property type="entry name" value="Znf_RING"/>
</dbReference>
<feature type="domain" description="RING-type" evidence="6">
    <location>
        <begin position="207"/>
        <end position="250"/>
    </location>
</feature>
<evidence type="ECO:0000256" key="5">
    <source>
        <dbReference type="SAM" id="Phobius"/>
    </source>
</evidence>
<evidence type="ECO:0000313" key="9">
    <source>
        <dbReference type="Proteomes" id="UP000626109"/>
    </source>
</evidence>
<accession>A0A813KIU5</accession>
<feature type="transmembrane region" description="Helical" evidence="5">
    <location>
        <begin position="15"/>
        <end position="43"/>
    </location>
</feature>
<evidence type="ECO:0000313" key="8">
    <source>
        <dbReference type="EMBL" id="CAE8705628.1"/>
    </source>
</evidence>
<dbReference type="PROSITE" id="PS50089">
    <property type="entry name" value="ZF_RING_2"/>
    <property type="match status" value="1"/>
</dbReference>
<keyword evidence="5" id="KW-1133">Transmembrane helix</keyword>
<keyword evidence="1" id="KW-0479">Metal-binding</keyword>
<keyword evidence="2 4" id="KW-0863">Zinc-finger</keyword>
<dbReference type="GO" id="GO:0008270">
    <property type="term" value="F:zinc ion binding"/>
    <property type="evidence" value="ECO:0007669"/>
    <property type="project" value="UniProtKB-KW"/>
</dbReference>
<evidence type="ECO:0000256" key="4">
    <source>
        <dbReference type="PROSITE-ProRule" id="PRU00175"/>
    </source>
</evidence>
<dbReference type="InterPro" id="IPR052788">
    <property type="entry name" value="RING-type_E3_ligase_ATL"/>
</dbReference>
<dbReference type="PANTHER" id="PTHR45798">
    <property type="entry name" value="RING-H2 FINGER PROTEIN ATL61-RELATED-RELATED"/>
    <property type="match status" value="1"/>
</dbReference>
<dbReference type="Proteomes" id="UP000626109">
    <property type="component" value="Unassembled WGS sequence"/>
</dbReference>
<keyword evidence="5" id="KW-0812">Transmembrane</keyword>
<keyword evidence="5" id="KW-0472">Membrane</keyword>
<proteinExistence type="predicted"/>
<dbReference type="Pfam" id="PF13639">
    <property type="entry name" value="zf-RING_2"/>
    <property type="match status" value="1"/>
</dbReference>
<reference evidence="8" key="1">
    <citation type="submission" date="2021-02" db="EMBL/GenBank/DDBJ databases">
        <authorList>
            <person name="Dougan E. K."/>
            <person name="Rhodes N."/>
            <person name="Thang M."/>
            <person name="Chan C."/>
        </authorList>
    </citation>
    <scope>NUCLEOTIDE SEQUENCE</scope>
</reference>
<evidence type="ECO:0000259" key="6">
    <source>
        <dbReference type="PROSITE" id="PS50089"/>
    </source>
</evidence>
<dbReference type="AlphaFoldDB" id="A0A813KIU5"/>
<dbReference type="Gene3D" id="3.30.40.10">
    <property type="entry name" value="Zinc/RING finger domain, C3HC4 (zinc finger)"/>
    <property type="match status" value="1"/>
</dbReference>
<evidence type="ECO:0000256" key="2">
    <source>
        <dbReference type="ARBA" id="ARBA00022771"/>
    </source>
</evidence>
<dbReference type="PANTHER" id="PTHR45798:SF97">
    <property type="entry name" value="ALCOHOL-SENSITIVE RING FINGER PROTEIN 1"/>
    <property type="match status" value="1"/>
</dbReference>
<evidence type="ECO:0000256" key="3">
    <source>
        <dbReference type="ARBA" id="ARBA00022833"/>
    </source>
</evidence>
<feature type="transmembrane region" description="Helical" evidence="5">
    <location>
        <begin position="88"/>
        <end position="110"/>
    </location>
</feature>
<comment type="caution">
    <text evidence="8">The sequence shown here is derived from an EMBL/GenBank/DDBJ whole genome shotgun (WGS) entry which is preliminary data.</text>
</comment>
<dbReference type="SMART" id="SM00184">
    <property type="entry name" value="RING"/>
    <property type="match status" value="1"/>
</dbReference>
<sequence>MEASASELIRWGSSASGYSCWCLACLAVCFCELTAAHVLFVLCTKQNMDNPFSSVCLAVSSYVRVCALSIFQFVHFCCGPLHDPWWPASHLELLWCMVTLTLLMLTIVDLRKVDMPLMQELLFCFVLIELLLTTVAMLCRYAASEQRELRQAASEHRELRDYARRRSPLQSLAINKFMLRSRRFVFQLEGSDHEMGLPGFKADQDLCTICLADFEDGDEVTCLACKHIFHSTCIGNWLNHARGPVVSCPLRCSTGQVNLLDVARGGTSYGRRLSISESLGR</sequence>
<dbReference type="EMBL" id="CAJNNW010031019">
    <property type="protein sequence ID" value="CAE8705628.1"/>
    <property type="molecule type" value="Genomic_DNA"/>
</dbReference>
<keyword evidence="3" id="KW-0862">Zinc</keyword>
<name>A0A813KIU5_POLGL</name>
<evidence type="ECO:0000256" key="1">
    <source>
        <dbReference type="ARBA" id="ARBA00022723"/>
    </source>
</evidence>
<dbReference type="SUPFAM" id="SSF57850">
    <property type="entry name" value="RING/U-box"/>
    <property type="match status" value="1"/>
</dbReference>
<gene>
    <name evidence="7" type="ORF">PGLA2088_LOCUS26633</name>
    <name evidence="8" type="ORF">PGLA2088_LOCUS33797</name>
</gene>
<dbReference type="EMBL" id="CAJNNW010027134">
    <property type="protein sequence ID" value="CAE8689804.1"/>
    <property type="molecule type" value="Genomic_DNA"/>
</dbReference>
<feature type="transmembrane region" description="Helical" evidence="5">
    <location>
        <begin position="122"/>
        <end position="143"/>
    </location>
</feature>
<dbReference type="InterPro" id="IPR013083">
    <property type="entry name" value="Znf_RING/FYVE/PHD"/>
</dbReference>
<organism evidence="8 9">
    <name type="scientific">Polarella glacialis</name>
    <name type="common">Dinoflagellate</name>
    <dbReference type="NCBI Taxonomy" id="89957"/>
    <lineage>
        <taxon>Eukaryota</taxon>
        <taxon>Sar</taxon>
        <taxon>Alveolata</taxon>
        <taxon>Dinophyceae</taxon>
        <taxon>Suessiales</taxon>
        <taxon>Suessiaceae</taxon>
        <taxon>Polarella</taxon>
    </lineage>
</organism>